<accession>A0A8S9MLS7</accession>
<reference evidence="1" key="1">
    <citation type="submission" date="2019-12" db="EMBL/GenBank/DDBJ databases">
        <title>Genome sequencing and annotation of Brassica cretica.</title>
        <authorList>
            <person name="Studholme D.J."/>
            <person name="Sarris P.F."/>
        </authorList>
    </citation>
    <scope>NUCLEOTIDE SEQUENCE</scope>
    <source>
        <strain evidence="1">PFS-001/15</strain>
        <tissue evidence="1">Leaf</tissue>
    </source>
</reference>
<sequence length="92" mass="10284">MGDREGRAGLEVAIQEGEAVSMKERGSETGGDLKKAACFIAIYEVEGSRQFSMRREDRERGGGAGWDLRREHWDRISNEIKGSLRVNSGVWV</sequence>
<dbReference type="Proteomes" id="UP000712281">
    <property type="component" value="Unassembled WGS sequence"/>
</dbReference>
<comment type="caution">
    <text evidence="1">The sequence shown here is derived from an EMBL/GenBank/DDBJ whole genome shotgun (WGS) entry which is preliminary data.</text>
</comment>
<name>A0A8S9MLS7_BRACR</name>
<gene>
    <name evidence="1" type="ORF">F2Q68_00040792</name>
</gene>
<evidence type="ECO:0000313" key="2">
    <source>
        <dbReference type="Proteomes" id="UP000712281"/>
    </source>
</evidence>
<dbReference type="EMBL" id="QGKW02000007">
    <property type="protein sequence ID" value="KAF2620002.1"/>
    <property type="molecule type" value="Genomic_DNA"/>
</dbReference>
<evidence type="ECO:0000313" key="1">
    <source>
        <dbReference type="EMBL" id="KAF2620002.1"/>
    </source>
</evidence>
<organism evidence="1 2">
    <name type="scientific">Brassica cretica</name>
    <name type="common">Mustard</name>
    <dbReference type="NCBI Taxonomy" id="69181"/>
    <lineage>
        <taxon>Eukaryota</taxon>
        <taxon>Viridiplantae</taxon>
        <taxon>Streptophyta</taxon>
        <taxon>Embryophyta</taxon>
        <taxon>Tracheophyta</taxon>
        <taxon>Spermatophyta</taxon>
        <taxon>Magnoliopsida</taxon>
        <taxon>eudicotyledons</taxon>
        <taxon>Gunneridae</taxon>
        <taxon>Pentapetalae</taxon>
        <taxon>rosids</taxon>
        <taxon>malvids</taxon>
        <taxon>Brassicales</taxon>
        <taxon>Brassicaceae</taxon>
        <taxon>Brassiceae</taxon>
        <taxon>Brassica</taxon>
    </lineage>
</organism>
<proteinExistence type="predicted"/>
<dbReference type="AlphaFoldDB" id="A0A8S9MLS7"/>
<protein>
    <submittedName>
        <fullName evidence="1">Uncharacterized protein</fullName>
    </submittedName>
</protein>